<dbReference type="PANTHER" id="PTHR22930:SF221">
    <property type="entry name" value="NUCLEASE HARBI1"/>
    <property type="match status" value="1"/>
</dbReference>
<comment type="caution">
    <text evidence="1">The sequence shown here is derived from an EMBL/GenBank/DDBJ whole genome shotgun (WGS) entry which is preliminary data.</text>
</comment>
<proteinExistence type="predicted"/>
<dbReference type="InterPro" id="IPR045249">
    <property type="entry name" value="HARBI1-like"/>
</dbReference>
<organism evidence="1 2">
    <name type="scientific">Pyrus ussuriensis x Pyrus communis</name>
    <dbReference type="NCBI Taxonomy" id="2448454"/>
    <lineage>
        <taxon>Eukaryota</taxon>
        <taxon>Viridiplantae</taxon>
        <taxon>Streptophyta</taxon>
        <taxon>Embryophyta</taxon>
        <taxon>Tracheophyta</taxon>
        <taxon>Spermatophyta</taxon>
        <taxon>Magnoliopsida</taxon>
        <taxon>eudicotyledons</taxon>
        <taxon>Gunneridae</taxon>
        <taxon>Pentapetalae</taxon>
        <taxon>rosids</taxon>
        <taxon>fabids</taxon>
        <taxon>Rosales</taxon>
        <taxon>Rosaceae</taxon>
        <taxon>Amygdaloideae</taxon>
        <taxon>Maleae</taxon>
        <taxon>Pyrus</taxon>
    </lineage>
</organism>
<evidence type="ECO:0000313" key="1">
    <source>
        <dbReference type="EMBL" id="KAB2595761.1"/>
    </source>
</evidence>
<evidence type="ECO:0000313" key="2">
    <source>
        <dbReference type="Proteomes" id="UP000327157"/>
    </source>
</evidence>
<dbReference type="AlphaFoldDB" id="A0A5N5F0Q5"/>
<evidence type="ECO:0008006" key="3">
    <source>
        <dbReference type="Google" id="ProtNLM"/>
    </source>
</evidence>
<dbReference type="Proteomes" id="UP000327157">
    <property type="component" value="Chromosome 7"/>
</dbReference>
<accession>A0A5N5F0Q5</accession>
<reference evidence="1 2" key="1">
    <citation type="submission" date="2019-09" db="EMBL/GenBank/DDBJ databases">
        <authorList>
            <person name="Ou C."/>
        </authorList>
    </citation>
    <scope>NUCLEOTIDE SEQUENCE [LARGE SCALE GENOMIC DNA]</scope>
    <source>
        <strain evidence="1">S2</strain>
        <tissue evidence="1">Leaf</tissue>
    </source>
</reference>
<protein>
    <recommendedName>
        <fullName evidence="3">DDE Tnp4 domain-containing protein</fullName>
    </recommendedName>
</protein>
<reference evidence="2" key="2">
    <citation type="submission" date="2019-10" db="EMBL/GenBank/DDBJ databases">
        <title>A de novo genome assembly of a pear dwarfing rootstock.</title>
        <authorList>
            <person name="Wang F."/>
            <person name="Wang J."/>
            <person name="Li S."/>
            <person name="Zhang Y."/>
            <person name="Fang M."/>
            <person name="Ma L."/>
            <person name="Zhao Y."/>
            <person name="Jiang S."/>
        </authorList>
    </citation>
    <scope>NUCLEOTIDE SEQUENCE [LARGE SCALE GENOMIC DNA]</scope>
</reference>
<name>A0A5N5F0Q5_9ROSA</name>
<dbReference type="EMBL" id="SMOL01000781">
    <property type="protein sequence ID" value="KAB2595761.1"/>
    <property type="molecule type" value="Genomic_DNA"/>
</dbReference>
<reference evidence="1 2" key="3">
    <citation type="submission" date="2019-11" db="EMBL/GenBank/DDBJ databases">
        <title>A de novo genome assembly of a pear dwarfing rootstock.</title>
        <authorList>
            <person name="Wang F."/>
            <person name="Wang J."/>
            <person name="Li S."/>
            <person name="Zhang Y."/>
            <person name="Fang M."/>
            <person name="Ma L."/>
            <person name="Zhao Y."/>
            <person name="Jiang S."/>
        </authorList>
    </citation>
    <scope>NUCLEOTIDE SEQUENCE [LARGE SCALE GENOMIC DNA]</scope>
    <source>
        <strain evidence="1">S2</strain>
        <tissue evidence="1">Leaf</tissue>
    </source>
</reference>
<dbReference type="OrthoDB" id="1160128at2759"/>
<dbReference type="PANTHER" id="PTHR22930">
    <property type="match status" value="1"/>
</dbReference>
<gene>
    <name evidence="1" type="ORF">D8674_031211</name>
</gene>
<sequence length="223" mass="25225">MLGYRRIFNMNTSDDDVQDLEDGVIICAVARAIETYYLKYVHKTPCMNSSQIGSQHSGETISRYFGVMLDIVCKMAIDIIKPMDSEFRGTPQEIRRDTRYMPHFKDCIGAIDGVYVEASIPPPYQVPYIGRKGIPTQNIMAACNFDMQFTFACAGWEDTAHDTRAFLSVLQNPNLNFSNLPNTLLLYFTATYSYTLKSLTNSQVPTESTTARNLLHKNSEPQT</sequence>
<keyword evidence="2" id="KW-1185">Reference proteome</keyword>